<evidence type="ECO:0000256" key="2">
    <source>
        <dbReference type="ARBA" id="ARBA00022692"/>
    </source>
</evidence>
<sequence length="195" mass="23046">MGESQKHKKIIVFSSLIFFSLFYWGIKHLQNFLPDLTLWRTVNLYVDIVPYRINIFDIIHYSFGLMFFITAILNLLEIYEQSYSENNNQSNEIPKLMTTGHYGRVRHPMYGTLMLMWLGLFFSLRSLYGASVFMLIVIVQVINGIVEEKTLLARVYGKEYEEYKKRVKTRFLTEIMKLYFSIASIIIVFGIVFMV</sequence>
<dbReference type="Proteomes" id="UP000013378">
    <property type="component" value="Unassembled WGS sequence"/>
</dbReference>
<dbReference type="AlphaFoldDB" id="R1AW08"/>
<evidence type="ECO:0008006" key="8">
    <source>
        <dbReference type="Google" id="ProtNLM"/>
    </source>
</evidence>
<comment type="caution">
    <text evidence="6">The sequence shown here is derived from an EMBL/GenBank/DDBJ whole genome shotgun (WGS) entry which is preliminary data.</text>
</comment>
<dbReference type="RefSeq" id="WP_006311239.1">
    <property type="nucleotide sequence ID" value="NZ_ARZA01000111.1"/>
</dbReference>
<proteinExistence type="predicted"/>
<dbReference type="eggNOG" id="COG2020">
    <property type="taxonomic scope" value="Bacteria"/>
</dbReference>
<evidence type="ECO:0000313" key="7">
    <source>
        <dbReference type="Proteomes" id="UP000013378"/>
    </source>
</evidence>
<dbReference type="OrthoDB" id="9782395at2"/>
<keyword evidence="3 5" id="KW-1133">Transmembrane helix</keyword>
<feature type="transmembrane region" description="Helical" evidence="5">
    <location>
        <begin position="128"/>
        <end position="146"/>
    </location>
</feature>
<dbReference type="STRING" id="1304284.L21TH_1103"/>
<keyword evidence="2 5" id="KW-0812">Transmembrane</keyword>
<feature type="transmembrane region" description="Helical" evidence="5">
    <location>
        <begin position="58"/>
        <end position="76"/>
    </location>
</feature>
<comment type="subcellular location">
    <subcellularLocation>
        <location evidence="1">Endomembrane system</location>
        <topology evidence="1">Multi-pass membrane protein</topology>
    </subcellularLocation>
</comment>
<evidence type="ECO:0000313" key="6">
    <source>
        <dbReference type="EMBL" id="EOD00827.1"/>
    </source>
</evidence>
<name>R1AW08_9FIRM</name>
<dbReference type="Pfam" id="PF04191">
    <property type="entry name" value="PEMT"/>
    <property type="match status" value="1"/>
</dbReference>
<dbReference type="EMBL" id="ARZA01000111">
    <property type="protein sequence ID" value="EOD00827.1"/>
    <property type="molecule type" value="Genomic_DNA"/>
</dbReference>
<keyword evidence="7" id="KW-1185">Reference proteome</keyword>
<dbReference type="GO" id="GO:0012505">
    <property type="term" value="C:endomembrane system"/>
    <property type="evidence" value="ECO:0007669"/>
    <property type="project" value="UniProtKB-SubCell"/>
</dbReference>
<dbReference type="Gene3D" id="1.20.120.1630">
    <property type="match status" value="1"/>
</dbReference>
<dbReference type="PANTHER" id="PTHR43847:SF1">
    <property type="entry name" value="BLL3993 PROTEIN"/>
    <property type="match status" value="1"/>
</dbReference>
<dbReference type="PANTHER" id="PTHR43847">
    <property type="entry name" value="BLL3993 PROTEIN"/>
    <property type="match status" value="1"/>
</dbReference>
<keyword evidence="4 5" id="KW-0472">Membrane</keyword>
<dbReference type="InterPro" id="IPR052527">
    <property type="entry name" value="Metal_cation-efflux_comp"/>
</dbReference>
<accession>R1AW08</accession>
<feature type="transmembrane region" description="Helical" evidence="5">
    <location>
        <begin position="175"/>
        <end position="194"/>
    </location>
</feature>
<evidence type="ECO:0000256" key="3">
    <source>
        <dbReference type="ARBA" id="ARBA00022989"/>
    </source>
</evidence>
<protein>
    <recommendedName>
        <fullName evidence="8">Isoprenylcysteine carboxylmethyltransferase family protein</fullName>
    </recommendedName>
</protein>
<dbReference type="InterPro" id="IPR007318">
    <property type="entry name" value="Phopholipid_MeTrfase"/>
</dbReference>
<organism evidence="6 7">
    <name type="scientific">Caldisalinibacter kiritimatiensis</name>
    <dbReference type="NCBI Taxonomy" id="1304284"/>
    <lineage>
        <taxon>Bacteria</taxon>
        <taxon>Bacillati</taxon>
        <taxon>Bacillota</taxon>
        <taxon>Tissierellia</taxon>
        <taxon>Tissierellales</taxon>
        <taxon>Thermohalobacteraceae</taxon>
        <taxon>Caldisalinibacter</taxon>
    </lineage>
</organism>
<evidence type="ECO:0000256" key="4">
    <source>
        <dbReference type="ARBA" id="ARBA00023136"/>
    </source>
</evidence>
<evidence type="ECO:0000256" key="1">
    <source>
        <dbReference type="ARBA" id="ARBA00004127"/>
    </source>
</evidence>
<reference evidence="6 7" key="1">
    <citation type="journal article" date="2015" name="Geomicrobiol. J.">
        <title>Caldisalinibacter kiritimatiensis gen. nov., sp. nov., a moderately thermohalophilic thiosulfate-reducing bacterium from a hypersaline microbial mat.</title>
        <authorList>
            <person name="Ben Hania W."/>
            <person name="Joseph M."/>
            <person name="Fiebig A."/>
            <person name="Bunk B."/>
            <person name="Klenk H.-P."/>
            <person name="Fardeau M.-L."/>
            <person name="Spring S."/>
        </authorList>
    </citation>
    <scope>NUCLEOTIDE SEQUENCE [LARGE SCALE GENOMIC DNA]</scope>
    <source>
        <strain evidence="6 7">L21-TH-D2</strain>
    </source>
</reference>
<evidence type="ECO:0000256" key="5">
    <source>
        <dbReference type="SAM" id="Phobius"/>
    </source>
</evidence>
<gene>
    <name evidence="6" type="ORF">L21TH_1103</name>
</gene>
<feature type="transmembrane region" description="Helical" evidence="5">
    <location>
        <begin position="9"/>
        <end position="26"/>
    </location>
</feature>